<feature type="signal peptide" evidence="1">
    <location>
        <begin position="1"/>
        <end position="17"/>
    </location>
</feature>
<keyword evidence="4" id="KW-1185">Reference proteome</keyword>
<dbReference type="InterPro" id="IPR036404">
    <property type="entry name" value="Jacalin-like_lectin_dom_sf"/>
</dbReference>
<dbReference type="GO" id="GO:0004527">
    <property type="term" value="F:exonuclease activity"/>
    <property type="evidence" value="ECO:0007669"/>
    <property type="project" value="UniProtKB-KW"/>
</dbReference>
<dbReference type="Pfam" id="PF22669">
    <property type="entry name" value="Exo_endo_phos2"/>
    <property type="match status" value="1"/>
</dbReference>
<evidence type="ECO:0000256" key="1">
    <source>
        <dbReference type="SAM" id="SignalP"/>
    </source>
</evidence>
<dbReference type="GO" id="GO:0004519">
    <property type="term" value="F:endonuclease activity"/>
    <property type="evidence" value="ECO:0007669"/>
    <property type="project" value="UniProtKB-KW"/>
</dbReference>
<dbReference type="Gene3D" id="3.60.10.10">
    <property type="entry name" value="Endonuclease/exonuclease/phosphatase"/>
    <property type="match status" value="1"/>
</dbReference>
<keyword evidence="3" id="KW-0540">Nuclease</keyword>
<dbReference type="GO" id="GO:0016791">
    <property type="term" value="F:phosphatase activity"/>
    <property type="evidence" value="ECO:0007669"/>
    <property type="project" value="InterPro"/>
</dbReference>
<dbReference type="Pfam" id="PF01419">
    <property type="entry name" value="Jacalin"/>
    <property type="match status" value="1"/>
</dbReference>
<dbReference type="SUPFAM" id="SSF51101">
    <property type="entry name" value="Mannose-binding lectins"/>
    <property type="match status" value="1"/>
</dbReference>
<dbReference type="HOGENOM" id="CLU_032141_0_0_1"/>
<evidence type="ECO:0000313" key="4">
    <source>
        <dbReference type="Proteomes" id="UP000027456"/>
    </source>
</evidence>
<keyword evidence="3" id="KW-0378">Hydrolase</keyword>
<keyword evidence="1" id="KW-0732">Signal</keyword>
<evidence type="ECO:0000313" key="3">
    <source>
        <dbReference type="EMBL" id="KEP45476.1"/>
    </source>
</evidence>
<dbReference type="SUPFAM" id="SSF56219">
    <property type="entry name" value="DNase I-like"/>
    <property type="match status" value="1"/>
</dbReference>
<proteinExistence type="predicted"/>
<accession>A0A074REA9</accession>
<name>A0A074REA9_9AGAM</name>
<gene>
    <name evidence="3" type="ORF">V565_269330</name>
</gene>
<keyword evidence="3" id="KW-0269">Exonuclease</keyword>
<dbReference type="CDD" id="cd09615">
    <property type="entry name" value="Jacalin_EEP"/>
    <property type="match status" value="1"/>
</dbReference>
<organism evidence="3 4">
    <name type="scientific">Rhizoctonia solani 123E</name>
    <dbReference type="NCBI Taxonomy" id="1423351"/>
    <lineage>
        <taxon>Eukaryota</taxon>
        <taxon>Fungi</taxon>
        <taxon>Dikarya</taxon>
        <taxon>Basidiomycota</taxon>
        <taxon>Agaricomycotina</taxon>
        <taxon>Agaricomycetes</taxon>
        <taxon>Cantharellales</taxon>
        <taxon>Ceratobasidiaceae</taxon>
        <taxon>Rhizoctonia</taxon>
    </lineage>
</organism>
<comment type="caution">
    <text evidence="3">The sequence shown here is derived from an EMBL/GenBank/DDBJ whole genome shotgun (WGS) entry which is preliminary data.</text>
</comment>
<feature type="chain" id="PRO_5001697872" evidence="1">
    <location>
        <begin position="18"/>
        <end position="456"/>
    </location>
</feature>
<dbReference type="EMBL" id="AZST01001767">
    <property type="protein sequence ID" value="KEP45476.1"/>
    <property type="molecule type" value="Genomic_DNA"/>
</dbReference>
<dbReference type="Gene3D" id="2.100.10.30">
    <property type="entry name" value="Jacalin-like lectin domain"/>
    <property type="match status" value="1"/>
</dbReference>
<feature type="domain" description="Jacalin-type lectin" evidence="2">
    <location>
        <begin position="309"/>
        <end position="447"/>
    </location>
</feature>
<dbReference type="InterPro" id="IPR000300">
    <property type="entry name" value="IPPc"/>
</dbReference>
<reference evidence="3 4" key="1">
    <citation type="submission" date="2013-12" db="EMBL/GenBank/DDBJ databases">
        <authorList>
            <person name="Cubeta M."/>
            <person name="Pakala S."/>
            <person name="Fedorova N."/>
            <person name="Thomas E."/>
            <person name="Dean R."/>
            <person name="Jabaji S."/>
            <person name="Neate S."/>
            <person name="Toda T."/>
            <person name="Tavantzis S."/>
            <person name="Vilgalys R."/>
            <person name="Bharathan N."/>
            <person name="Pakala S."/>
            <person name="Losada L.S."/>
            <person name="Zafar N."/>
            <person name="Nierman W."/>
        </authorList>
    </citation>
    <scope>NUCLEOTIDE SEQUENCE [LARGE SCALE GENOMIC DNA]</scope>
    <source>
        <strain evidence="3 4">123E</strain>
    </source>
</reference>
<dbReference type="Proteomes" id="UP000027456">
    <property type="component" value="Unassembled WGS sequence"/>
</dbReference>
<dbReference type="SMART" id="SM00915">
    <property type="entry name" value="Jacalin"/>
    <property type="match status" value="1"/>
</dbReference>
<keyword evidence="3" id="KW-0255">Endonuclease</keyword>
<dbReference type="InterPro" id="IPR036691">
    <property type="entry name" value="Endo/exonu/phosph_ase_sf"/>
</dbReference>
<dbReference type="AlphaFoldDB" id="A0A074REA9"/>
<dbReference type="GO" id="GO:0046856">
    <property type="term" value="P:phosphatidylinositol dephosphorylation"/>
    <property type="evidence" value="ECO:0007669"/>
    <property type="project" value="InterPro"/>
</dbReference>
<dbReference type="OrthoDB" id="40902at2759"/>
<evidence type="ECO:0000259" key="2">
    <source>
        <dbReference type="PROSITE" id="PS51752"/>
    </source>
</evidence>
<protein>
    <submittedName>
        <fullName evidence="3">Endonuclease/exonuclease/phosphatase family protein</fullName>
    </submittedName>
</protein>
<dbReference type="PROSITE" id="PS51752">
    <property type="entry name" value="JACALIN_LECTIN"/>
    <property type="match status" value="1"/>
</dbReference>
<dbReference type="InterPro" id="IPR001229">
    <property type="entry name" value="Jacalin-like_lectin_dom"/>
</dbReference>
<sequence>MLRRSISFLAAVLICSAASTNITEHAFATSGTFNVLSLSVNGLPAILNPFGASGAEKDLNTKYMGVALSQYDYGVVNVQKLHFSQDFSYHTTLYHHDNHPFRTEFSGGVLFGSGLNTLSKYSWIDFSRIRWEWCSNDSGYDCMGFTFMRVRIDEGVYIDMINLHADAGIEPGDEEARRWNIRQVSEYISANSVGNAVIVFGNTNSRYTRAKDDLDLFISQNNLADAWVQANKGKVPAVGTDAIVCPNESPSNISCEVVDKVFYRGSRVIDLNSTGFSYDTARFLSPEGKMLTDHHPVRVDFEYALRNGLRQSDLYGGPHGTWFNDLPLVHPGSNPSLIALCGANRLDGLILKLDSGLVTHGGSGGDCYMLLLGPEEYITSVKLCLGQKDEHTRIFFARATTNKGRPVQAGTLTYNCTIVKAPSGYGVVGTYGQAGDEIDQLGFIYAQQCVGKPCST</sequence>